<dbReference type="GeneID" id="92097361"/>
<dbReference type="Proteomes" id="UP001480595">
    <property type="component" value="Unassembled WGS sequence"/>
</dbReference>
<accession>A0ABR1T735</accession>
<gene>
    <name evidence="1" type="ORF">PG994_012889</name>
</gene>
<evidence type="ECO:0000313" key="1">
    <source>
        <dbReference type="EMBL" id="KAK8042406.1"/>
    </source>
</evidence>
<reference evidence="1 2" key="1">
    <citation type="submission" date="2023-01" db="EMBL/GenBank/DDBJ databases">
        <title>Analysis of 21 Apiospora genomes using comparative genomics revels a genus with tremendous synthesis potential of carbohydrate active enzymes and secondary metabolites.</title>
        <authorList>
            <person name="Sorensen T."/>
        </authorList>
    </citation>
    <scope>NUCLEOTIDE SEQUENCE [LARGE SCALE GENOMIC DNA]</scope>
    <source>
        <strain evidence="1 2">CBS 135458</strain>
    </source>
</reference>
<protein>
    <submittedName>
        <fullName evidence="1">Uncharacterized protein</fullName>
    </submittedName>
</protein>
<proteinExistence type="predicted"/>
<keyword evidence="2" id="KW-1185">Reference proteome</keyword>
<organism evidence="1 2">
    <name type="scientific">Apiospora phragmitis</name>
    <dbReference type="NCBI Taxonomy" id="2905665"/>
    <lineage>
        <taxon>Eukaryota</taxon>
        <taxon>Fungi</taxon>
        <taxon>Dikarya</taxon>
        <taxon>Ascomycota</taxon>
        <taxon>Pezizomycotina</taxon>
        <taxon>Sordariomycetes</taxon>
        <taxon>Xylariomycetidae</taxon>
        <taxon>Amphisphaeriales</taxon>
        <taxon>Apiosporaceae</taxon>
        <taxon>Apiospora</taxon>
    </lineage>
</organism>
<dbReference type="RefSeq" id="XP_066709259.1">
    <property type="nucleotide sequence ID" value="XM_066864298.1"/>
</dbReference>
<name>A0ABR1T735_9PEZI</name>
<comment type="caution">
    <text evidence="1">The sequence shown here is derived from an EMBL/GenBank/DDBJ whole genome shotgun (WGS) entry which is preliminary data.</text>
</comment>
<dbReference type="EMBL" id="JAQQWL010000013">
    <property type="protein sequence ID" value="KAK8042406.1"/>
    <property type="molecule type" value="Genomic_DNA"/>
</dbReference>
<evidence type="ECO:0000313" key="2">
    <source>
        <dbReference type="Proteomes" id="UP001480595"/>
    </source>
</evidence>
<sequence length="294" mass="34071">MSDMPGPWQPGYWEVAGETGEHGPPAELLEYGRVIPSRCALWMKLIIYTQGLGPRFDGVHGPQDFRNMSVQDGWAYGRDAWLSCMELMAEKYAHPPDREATWTEDIPPNERHTFRQSLSDSPVRSWEILRDCPDKNIDSIRHKESIYQQVLFALWDAEFNLSAWLTGTSRGLDSNRRMAYEHAVAQKAGFLILQELGSNLTPREQQERDMELPSCYDIFPWLPKELSDNKNPEHLPLYLWDTTENRTRHVKELLEVGVPIDYACISHTWGRWKKKSLSCVRVRGAEWEIPENTV</sequence>